<evidence type="ECO:0000313" key="1">
    <source>
        <dbReference type="EMBL" id="JAH43577.1"/>
    </source>
</evidence>
<evidence type="ECO:0008006" key="2">
    <source>
        <dbReference type="Google" id="ProtNLM"/>
    </source>
</evidence>
<proteinExistence type="predicted"/>
<organism evidence="1">
    <name type="scientific">Anguilla anguilla</name>
    <name type="common">European freshwater eel</name>
    <name type="synonym">Muraena anguilla</name>
    <dbReference type="NCBI Taxonomy" id="7936"/>
    <lineage>
        <taxon>Eukaryota</taxon>
        <taxon>Metazoa</taxon>
        <taxon>Chordata</taxon>
        <taxon>Craniata</taxon>
        <taxon>Vertebrata</taxon>
        <taxon>Euteleostomi</taxon>
        <taxon>Actinopterygii</taxon>
        <taxon>Neopterygii</taxon>
        <taxon>Teleostei</taxon>
        <taxon>Anguilliformes</taxon>
        <taxon>Anguillidae</taxon>
        <taxon>Anguilla</taxon>
    </lineage>
</organism>
<sequence>MLYPHPIGQSFIRSCMCVAAYPNVTYCLFINVFRVQRYY</sequence>
<reference evidence="1" key="1">
    <citation type="submission" date="2014-11" db="EMBL/GenBank/DDBJ databases">
        <authorList>
            <person name="Amaro Gonzalez C."/>
        </authorList>
    </citation>
    <scope>NUCLEOTIDE SEQUENCE</scope>
</reference>
<dbReference type="EMBL" id="GBXM01065000">
    <property type="protein sequence ID" value="JAH43577.1"/>
    <property type="molecule type" value="Transcribed_RNA"/>
</dbReference>
<dbReference type="AlphaFoldDB" id="A0A0E9SQQ3"/>
<name>A0A0E9SQQ3_ANGAN</name>
<accession>A0A0E9SQQ3</accession>
<protein>
    <recommendedName>
        <fullName evidence="2">G-protein coupled receptors family 1 profile domain-containing protein</fullName>
    </recommendedName>
</protein>
<reference evidence="1" key="2">
    <citation type="journal article" date="2015" name="Fish Shellfish Immunol.">
        <title>Early steps in the European eel (Anguilla anguilla)-Vibrio vulnificus interaction in the gills: Role of the RtxA13 toxin.</title>
        <authorList>
            <person name="Callol A."/>
            <person name="Pajuelo D."/>
            <person name="Ebbesson L."/>
            <person name="Teles M."/>
            <person name="MacKenzie S."/>
            <person name="Amaro C."/>
        </authorList>
    </citation>
    <scope>NUCLEOTIDE SEQUENCE</scope>
</reference>